<sequence>MVATSHPFGLVSGSTGPGEKGDGEIGGVETHVVQIGLPRETPATWQGEVKSYRRGLTMALARPNAGMARMSSGRIPSEIGQGIRQLSMLQGSALSDLEGGARRDLSLVQRSAEVASGKMIRPMALYGEPPSFVLNSQVTTGQGQQHFGRIGSCGSKGGIWRGV</sequence>
<evidence type="ECO:0000313" key="2">
    <source>
        <dbReference type="EMBL" id="KAL2610717.1"/>
    </source>
</evidence>
<gene>
    <name evidence="2" type="ORF">R1flu_029290</name>
</gene>
<proteinExistence type="predicted"/>
<dbReference type="EMBL" id="JBHFFA010000008">
    <property type="protein sequence ID" value="KAL2610717.1"/>
    <property type="molecule type" value="Genomic_DNA"/>
</dbReference>
<protein>
    <submittedName>
        <fullName evidence="2">Uncharacterized protein</fullName>
    </submittedName>
</protein>
<evidence type="ECO:0000256" key="1">
    <source>
        <dbReference type="SAM" id="MobiDB-lite"/>
    </source>
</evidence>
<organism evidence="2 3">
    <name type="scientific">Riccia fluitans</name>
    <dbReference type="NCBI Taxonomy" id="41844"/>
    <lineage>
        <taxon>Eukaryota</taxon>
        <taxon>Viridiplantae</taxon>
        <taxon>Streptophyta</taxon>
        <taxon>Embryophyta</taxon>
        <taxon>Marchantiophyta</taxon>
        <taxon>Marchantiopsida</taxon>
        <taxon>Marchantiidae</taxon>
        <taxon>Marchantiales</taxon>
        <taxon>Ricciaceae</taxon>
        <taxon>Riccia</taxon>
    </lineage>
</organism>
<name>A0ABD1XP31_9MARC</name>
<evidence type="ECO:0000313" key="3">
    <source>
        <dbReference type="Proteomes" id="UP001605036"/>
    </source>
</evidence>
<feature type="region of interest" description="Disordered" evidence="1">
    <location>
        <begin position="1"/>
        <end position="25"/>
    </location>
</feature>
<dbReference type="Proteomes" id="UP001605036">
    <property type="component" value="Unassembled WGS sequence"/>
</dbReference>
<reference evidence="2 3" key="1">
    <citation type="submission" date="2024-09" db="EMBL/GenBank/DDBJ databases">
        <title>Chromosome-scale assembly of Riccia fluitans.</title>
        <authorList>
            <person name="Paukszto L."/>
            <person name="Sawicki J."/>
            <person name="Karawczyk K."/>
            <person name="Piernik-Szablinska J."/>
            <person name="Szczecinska M."/>
            <person name="Mazdziarz M."/>
        </authorList>
    </citation>
    <scope>NUCLEOTIDE SEQUENCE [LARGE SCALE GENOMIC DNA]</scope>
    <source>
        <strain evidence="2">Rf_01</strain>
        <tissue evidence="2">Aerial parts of the thallus</tissue>
    </source>
</reference>
<comment type="caution">
    <text evidence="2">The sequence shown here is derived from an EMBL/GenBank/DDBJ whole genome shotgun (WGS) entry which is preliminary data.</text>
</comment>
<keyword evidence="3" id="KW-1185">Reference proteome</keyword>
<accession>A0ABD1XP31</accession>
<dbReference type="AlphaFoldDB" id="A0ABD1XP31"/>